<gene>
    <name evidence="1" type="ORF">AMORRO_LOCUS1798</name>
</gene>
<organism evidence="1 2">
    <name type="scientific">Acaulospora morrowiae</name>
    <dbReference type="NCBI Taxonomy" id="94023"/>
    <lineage>
        <taxon>Eukaryota</taxon>
        <taxon>Fungi</taxon>
        <taxon>Fungi incertae sedis</taxon>
        <taxon>Mucoromycota</taxon>
        <taxon>Glomeromycotina</taxon>
        <taxon>Glomeromycetes</taxon>
        <taxon>Diversisporales</taxon>
        <taxon>Acaulosporaceae</taxon>
        <taxon>Acaulospora</taxon>
    </lineage>
</organism>
<accession>A0A9N8VZE4</accession>
<comment type="caution">
    <text evidence="1">The sequence shown here is derived from an EMBL/GenBank/DDBJ whole genome shotgun (WGS) entry which is preliminary data.</text>
</comment>
<protein>
    <submittedName>
        <fullName evidence="1">5313_t:CDS:1</fullName>
    </submittedName>
</protein>
<evidence type="ECO:0000313" key="1">
    <source>
        <dbReference type="EMBL" id="CAG8469727.1"/>
    </source>
</evidence>
<evidence type="ECO:0000313" key="2">
    <source>
        <dbReference type="Proteomes" id="UP000789342"/>
    </source>
</evidence>
<dbReference type="Proteomes" id="UP000789342">
    <property type="component" value="Unassembled WGS sequence"/>
</dbReference>
<dbReference type="EMBL" id="CAJVPV010000695">
    <property type="protein sequence ID" value="CAG8469727.1"/>
    <property type="molecule type" value="Genomic_DNA"/>
</dbReference>
<proteinExistence type="predicted"/>
<dbReference type="AlphaFoldDB" id="A0A9N8VZE4"/>
<keyword evidence="2" id="KW-1185">Reference proteome</keyword>
<name>A0A9N8VZE4_9GLOM</name>
<sequence>MYQRIIAIYNMYMIAYFHISSGPPILSDKSFNQATEKKSTDTILYLQLSRSICFTWRTTWTVTQLHRRKGLLINVKSGVDPYDLDQPYAMP</sequence>
<reference evidence="1" key="1">
    <citation type="submission" date="2021-06" db="EMBL/GenBank/DDBJ databases">
        <authorList>
            <person name="Kallberg Y."/>
            <person name="Tangrot J."/>
            <person name="Rosling A."/>
        </authorList>
    </citation>
    <scope>NUCLEOTIDE SEQUENCE</scope>
    <source>
        <strain evidence="1">CL551</strain>
    </source>
</reference>